<keyword evidence="3" id="KW-1003">Cell membrane</keyword>
<dbReference type="InterPro" id="IPR003438">
    <property type="entry name" value="GDNF_rcpt"/>
</dbReference>
<accession>A0A9N7YD24</accession>
<dbReference type="GO" id="GO:0043235">
    <property type="term" value="C:receptor complex"/>
    <property type="evidence" value="ECO:0007669"/>
    <property type="project" value="TreeGrafter"/>
</dbReference>
<dbReference type="GO" id="GO:0007169">
    <property type="term" value="P:cell surface receptor protein tyrosine kinase signaling pathway"/>
    <property type="evidence" value="ECO:0007669"/>
    <property type="project" value="UniProtKB-ARBA"/>
</dbReference>
<dbReference type="PANTHER" id="PTHR10269">
    <property type="entry name" value="GDNF RECEPTOR ALPHA"/>
    <property type="match status" value="1"/>
</dbReference>
<comment type="similarity">
    <text evidence="2">Belongs to the GDNFR family.</text>
</comment>
<dbReference type="SUPFAM" id="SSF110035">
    <property type="entry name" value="GDNF receptor-like"/>
    <property type="match status" value="1"/>
</dbReference>
<reference evidence="10" key="1">
    <citation type="submission" date="2020-03" db="EMBL/GenBank/DDBJ databases">
        <authorList>
            <person name="Weist P."/>
        </authorList>
    </citation>
    <scope>NUCLEOTIDE SEQUENCE</scope>
</reference>
<dbReference type="GO" id="GO:0038023">
    <property type="term" value="F:signaling receptor activity"/>
    <property type="evidence" value="ECO:0007669"/>
    <property type="project" value="InterPro"/>
</dbReference>
<dbReference type="GO" id="GO:0007399">
    <property type="term" value="P:nervous system development"/>
    <property type="evidence" value="ECO:0007669"/>
    <property type="project" value="TreeGrafter"/>
</dbReference>
<keyword evidence="4" id="KW-0732">Signal</keyword>
<feature type="region of interest" description="Disordered" evidence="8">
    <location>
        <begin position="95"/>
        <end position="125"/>
    </location>
</feature>
<dbReference type="AlphaFoldDB" id="A0A9N7YD24"/>
<dbReference type="Proteomes" id="UP001153269">
    <property type="component" value="Unassembled WGS sequence"/>
</dbReference>
<evidence type="ECO:0000256" key="6">
    <source>
        <dbReference type="ARBA" id="ARBA00023170"/>
    </source>
</evidence>
<dbReference type="InterPro" id="IPR037193">
    <property type="entry name" value="GDNF_alpha"/>
</dbReference>
<dbReference type="GO" id="GO:0009897">
    <property type="term" value="C:external side of plasma membrane"/>
    <property type="evidence" value="ECO:0007669"/>
    <property type="project" value="TreeGrafter"/>
</dbReference>
<comment type="caution">
    <text evidence="10">The sequence shown here is derived from an EMBL/GenBank/DDBJ whole genome shotgun (WGS) entry which is preliminary data.</text>
</comment>
<comment type="subcellular location">
    <subcellularLocation>
        <location evidence="1">Cell membrane</location>
    </subcellularLocation>
</comment>
<evidence type="ECO:0000256" key="8">
    <source>
        <dbReference type="SAM" id="MobiDB-lite"/>
    </source>
</evidence>
<dbReference type="PANTHER" id="PTHR10269:SF15">
    <property type="entry name" value="GDNF FAMILY RECEPTOR ALPHA-3"/>
    <property type="match status" value="1"/>
</dbReference>
<evidence type="ECO:0000259" key="9">
    <source>
        <dbReference type="SMART" id="SM00907"/>
    </source>
</evidence>
<evidence type="ECO:0000313" key="11">
    <source>
        <dbReference type="Proteomes" id="UP001153269"/>
    </source>
</evidence>
<keyword evidence="6" id="KW-0675">Receptor</keyword>
<evidence type="ECO:0000256" key="7">
    <source>
        <dbReference type="ARBA" id="ARBA00023180"/>
    </source>
</evidence>
<evidence type="ECO:0000256" key="1">
    <source>
        <dbReference type="ARBA" id="ARBA00004236"/>
    </source>
</evidence>
<evidence type="ECO:0000256" key="4">
    <source>
        <dbReference type="ARBA" id="ARBA00022729"/>
    </source>
</evidence>
<evidence type="ECO:0000313" key="10">
    <source>
        <dbReference type="EMBL" id="CAB1421231.1"/>
    </source>
</evidence>
<gene>
    <name evidence="10" type="ORF">PLEPLA_LOCUS9113</name>
</gene>
<evidence type="ECO:0000256" key="2">
    <source>
        <dbReference type="ARBA" id="ARBA00005961"/>
    </source>
</evidence>
<sequence>MVAADHVSGIYLSAFHSMSPLWTHGNPTGQLPQLFSHRKTVDIIPPVDHSSLPMRQSHCAYNREQMRRAASPCAPIQTPPDNCGAAQLRHSRALGKLSSPHPSSLSSERQQQQQQEAAGCGRRRVSELQRARVRVPPLSNSPMSPDRMLIIGLLLNVFSHVLSWCDCLEEPTGDKKDVEEMQYGEMVEENNEMQQVRHPEGIEEEGVAKMRAEKGSVPVSASFDCLVAEQGCIQEHSCMVLYRLLEYCAAEEAVSPLGPNARLECLEAQNSVQQYRPLQVCKCQRGSRREEHCLKVYWTVRFAAYDEYEVSPYEELELNLVRNIEMSRMASIMAASSLSVDGQNQCLKAAQDCGLYEKCGSLRSEYVVACTKRAAASENNCNRQKCHRALRRFLERVPEEYSLALLFCPCSDTLCGERRRKTIVPSCSYEENVKGEERAGKPNCLSLQNYCSRDELCRSRFADFQHNCQPSTQSASGCMRESRAMCLKAYAGLIGEMEKAKIKRKKRMEEGTVQGKTD</sequence>
<evidence type="ECO:0000256" key="3">
    <source>
        <dbReference type="ARBA" id="ARBA00022475"/>
    </source>
</evidence>
<keyword evidence="11" id="KW-1185">Reference proteome</keyword>
<name>A0A9N7YD24_PLEPL</name>
<dbReference type="SMART" id="SM00907">
    <property type="entry name" value="GDNF"/>
    <property type="match status" value="3"/>
</dbReference>
<dbReference type="Gene3D" id="1.10.220.110">
    <property type="entry name" value="GDNF binding domain"/>
    <property type="match status" value="1"/>
</dbReference>
<feature type="domain" description="GDNF/GAS1" evidence="9">
    <location>
        <begin position="346"/>
        <end position="427"/>
    </location>
</feature>
<dbReference type="Pfam" id="PF02351">
    <property type="entry name" value="GDNF"/>
    <property type="match status" value="2"/>
</dbReference>
<keyword evidence="7" id="KW-0325">Glycoprotein</keyword>
<protein>
    <recommendedName>
        <fullName evidence="9">GDNF/GAS1 domain-containing protein</fullName>
    </recommendedName>
</protein>
<dbReference type="PRINTS" id="PR01316">
    <property type="entry name" value="GDNFRECEPTOR"/>
</dbReference>
<dbReference type="EMBL" id="CADEAL010000513">
    <property type="protein sequence ID" value="CAB1421231.1"/>
    <property type="molecule type" value="Genomic_DNA"/>
</dbReference>
<feature type="compositionally biased region" description="Low complexity" evidence="8">
    <location>
        <begin position="97"/>
        <end position="115"/>
    </location>
</feature>
<feature type="domain" description="GDNF/GAS1" evidence="9">
    <location>
        <begin position="444"/>
        <end position="517"/>
    </location>
</feature>
<evidence type="ECO:0000256" key="5">
    <source>
        <dbReference type="ARBA" id="ARBA00023136"/>
    </source>
</evidence>
<feature type="domain" description="GDNF/GAS1" evidence="9">
    <location>
        <begin position="225"/>
        <end position="305"/>
    </location>
</feature>
<proteinExistence type="inferred from homology"/>
<organism evidence="10 11">
    <name type="scientific">Pleuronectes platessa</name>
    <name type="common">European plaice</name>
    <dbReference type="NCBI Taxonomy" id="8262"/>
    <lineage>
        <taxon>Eukaryota</taxon>
        <taxon>Metazoa</taxon>
        <taxon>Chordata</taxon>
        <taxon>Craniata</taxon>
        <taxon>Vertebrata</taxon>
        <taxon>Euteleostomi</taxon>
        <taxon>Actinopterygii</taxon>
        <taxon>Neopterygii</taxon>
        <taxon>Teleostei</taxon>
        <taxon>Neoteleostei</taxon>
        <taxon>Acanthomorphata</taxon>
        <taxon>Carangaria</taxon>
        <taxon>Pleuronectiformes</taxon>
        <taxon>Pleuronectoidei</taxon>
        <taxon>Pleuronectidae</taxon>
        <taxon>Pleuronectes</taxon>
    </lineage>
</organism>
<dbReference type="InterPro" id="IPR016017">
    <property type="entry name" value="GDNF/GAS1"/>
</dbReference>
<keyword evidence="5" id="KW-0472">Membrane</keyword>